<feature type="compositionally biased region" description="Polar residues" evidence="1">
    <location>
        <begin position="18"/>
        <end position="30"/>
    </location>
</feature>
<feature type="transmembrane region" description="Helical" evidence="2">
    <location>
        <begin position="105"/>
        <end position="133"/>
    </location>
</feature>
<evidence type="ECO:0000256" key="1">
    <source>
        <dbReference type="SAM" id="MobiDB-lite"/>
    </source>
</evidence>
<keyword evidence="2" id="KW-0812">Transmembrane</keyword>
<name>X6NCB2_RETFI</name>
<dbReference type="AlphaFoldDB" id="X6NCB2"/>
<keyword evidence="2" id="KW-1133">Transmembrane helix</keyword>
<sequence length="210" mass="24225">MITPHDEQTAFLRVSNSTNQDSNNIESPTFDSRRDTEEQKQSVTEIDDSGLVCCQNYDSWVLTYSTTDDVDWFMRLSVLWYGLFECVPLLWGILFWTAGEVLFSIYLLIIAFDFWKVVIYLLDLLFHVIPTLYFATRGDEHARKLLCPFFFGMTTNVLNIAYAILELIFGSKESALLILLVLLPIGLMNSLSLIAIFQGKLRLYDQDFID</sequence>
<accession>X6NCB2</accession>
<reference evidence="3 4" key="1">
    <citation type="journal article" date="2013" name="Curr. Biol.">
        <title>The Genome of the Foraminiferan Reticulomyxa filosa.</title>
        <authorList>
            <person name="Glockner G."/>
            <person name="Hulsmann N."/>
            <person name="Schleicher M."/>
            <person name="Noegel A.A."/>
            <person name="Eichinger L."/>
            <person name="Gallinger C."/>
            <person name="Pawlowski J."/>
            <person name="Sierra R."/>
            <person name="Euteneuer U."/>
            <person name="Pillet L."/>
            <person name="Moustafa A."/>
            <person name="Platzer M."/>
            <person name="Groth M."/>
            <person name="Szafranski K."/>
            <person name="Schliwa M."/>
        </authorList>
    </citation>
    <scope>NUCLEOTIDE SEQUENCE [LARGE SCALE GENOMIC DNA]</scope>
</reference>
<gene>
    <name evidence="3" type="ORF">RFI_13223</name>
</gene>
<dbReference type="EMBL" id="ASPP01009593">
    <property type="protein sequence ID" value="ETO23935.1"/>
    <property type="molecule type" value="Genomic_DNA"/>
</dbReference>
<proteinExistence type="predicted"/>
<comment type="caution">
    <text evidence="3">The sequence shown here is derived from an EMBL/GenBank/DDBJ whole genome shotgun (WGS) entry which is preliminary data.</text>
</comment>
<feature type="transmembrane region" description="Helical" evidence="2">
    <location>
        <begin position="78"/>
        <end position="99"/>
    </location>
</feature>
<organism evidence="3 4">
    <name type="scientific">Reticulomyxa filosa</name>
    <dbReference type="NCBI Taxonomy" id="46433"/>
    <lineage>
        <taxon>Eukaryota</taxon>
        <taxon>Sar</taxon>
        <taxon>Rhizaria</taxon>
        <taxon>Retaria</taxon>
        <taxon>Foraminifera</taxon>
        <taxon>Monothalamids</taxon>
        <taxon>Reticulomyxidae</taxon>
        <taxon>Reticulomyxa</taxon>
    </lineage>
</organism>
<feature type="region of interest" description="Disordered" evidence="1">
    <location>
        <begin position="18"/>
        <end position="38"/>
    </location>
</feature>
<evidence type="ECO:0000256" key="2">
    <source>
        <dbReference type="SAM" id="Phobius"/>
    </source>
</evidence>
<protein>
    <submittedName>
        <fullName evidence="3">Uncharacterized protein</fullName>
    </submittedName>
</protein>
<feature type="transmembrane region" description="Helical" evidence="2">
    <location>
        <begin position="175"/>
        <end position="197"/>
    </location>
</feature>
<evidence type="ECO:0000313" key="4">
    <source>
        <dbReference type="Proteomes" id="UP000023152"/>
    </source>
</evidence>
<dbReference type="Proteomes" id="UP000023152">
    <property type="component" value="Unassembled WGS sequence"/>
</dbReference>
<keyword evidence="4" id="KW-1185">Reference proteome</keyword>
<keyword evidence="2" id="KW-0472">Membrane</keyword>
<feature type="transmembrane region" description="Helical" evidence="2">
    <location>
        <begin position="145"/>
        <end position="169"/>
    </location>
</feature>
<evidence type="ECO:0000313" key="3">
    <source>
        <dbReference type="EMBL" id="ETO23935.1"/>
    </source>
</evidence>